<dbReference type="InterPro" id="IPR011776">
    <property type="entry name" value="Mg_chelatase_ATPase-dsu"/>
</dbReference>
<evidence type="ECO:0000256" key="4">
    <source>
        <dbReference type="ARBA" id="ARBA00022741"/>
    </source>
</evidence>
<dbReference type="SMART" id="SM00327">
    <property type="entry name" value="VWA"/>
    <property type="match status" value="1"/>
</dbReference>
<dbReference type="PANTHER" id="PTHR43473:SF2">
    <property type="entry name" value="MAGNESIUM-CHELATASE SUBUNIT CHLD, CHLOROPLASTIC"/>
    <property type="match status" value="1"/>
</dbReference>
<evidence type="ECO:0000256" key="5">
    <source>
        <dbReference type="ARBA" id="ARBA00022840"/>
    </source>
</evidence>
<feature type="compositionally biased region" description="Basic and acidic residues" evidence="9">
    <location>
        <begin position="303"/>
        <end position="319"/>
    </location>
</feature>
<dbReference type="UniPathway" id="UPA00669"/>
<dbReference type="AlphaFoldDB" id="A0A2M8QAI4"/>
<evidence type="ECO:0000256" key="8">
    <source>
        <dbReference type="RuleBase" id="RU362087"/>
    </source>
</evidence>
<dbReference type="SMART" id="SM00382">
    <property type="entry name" value="AAA"/>
    <property type="match status" value="1"/>
</dbReference>
<evidence type="ECO:0000256" key="7">
    <source>
        <dbReference type="ARBA" id="ARBA00048693"/>
    </source>
</evidence>
<comment type="function">
    <text evidence="8">Involved in bacteriochlorophyll biosynthesis; introduces a magnesium ion into protoporphyrin IX to yield Mg-protoporphyrin IX.</text>
</comment>
<dbReference type="Gene3D" id="3.40.50.300">
    <property type="entry name" value="P-loop containing nucleotide triphosphate hydrolases"/>
    <property type="match status" value="1"/>
</dbReference>
<feature type="region of interest" description="Disordered" evidence="9">
    <location>
        <begin position="293"/>
        <end position="327"/>
    </location>
</feature>
<name>A0A2M8QAI4_9CHLR</name>
<keyword evidence="2 8" id="KW-0602">Photosynthesis</keyword>
<dbReference type="Proteomes" id="UP000230790">
    <property type="component" value="Unassembled WGS sequence"/>
</dbReference>
<comment type="caution">
    <text evidence="11">The sequence shown here is derived from an EMBL/GenBank/DDBJ whole genome shotgun (WGS) entry which is preliminary data.</text>
</comment>
<keyword evidence="8" id="KW-0077">Bacteriochlorophyll biosynthesis</keyword>
<dbReference type="Pfam" id="PF17863">
    <property type="entry name" value="AAA_lid_2"/>
    <property type="match status" value="1"/>
</dbReference>
<dbReference type="PROSITE" id="PS50234">
    <property type="entry name" value="VWFA"/>
    <property type="match status" value="1"/>
</dbReference>
<feature type="domain" description="VWFA" evidence="10">
    <location>
        <begin position="431"/>
        <end position="613"/>
    </location>
</feature>
<comment type="similarity">
    <text evidence="1 8">Belongs to the Mg-chelatase subunits D/I family.</text>
</comment>
<dbReference type="InterPro" id="IPR003593">
    <property type="entry name" value="AAA+_ATPase"/>
</dbReference>
<dbReference type="InterPro" id="IPR000523">
    <property type="entry name" value="Mg_chelatse_chII-like_cat_dom"/>
</dbReference>
<dbReference type="PANTHER" id="PTHR43473">
    <property type="entry name" value="MAGNESIUM-CHELATASE SUBUNIT CHLD, CHLOROPLASTIC"/>
    <property type="match status" value="1"/>
</dbReference>
<keyword evidence="5 8" id="KW-0067">ATP-binding</keyword>
<evidence type="ECO:0000313" key="12">
    <source>
        <dbReference type="Proteomes" id="UP000230790"/>
    </source>
</evidence>
<dbReference type="InterPro" id="IPR036465">
    <property type="entry name" value="vWFA_dom_sf"/>
</dbReference>
<dbReference type="GO" id="GO:0005524">
    <property type="term" value="F:ATP binding"/>
    <property type="evidence" value="ECO:0007669"/>
    <property type="project" value="UniProtKB-UniRule"/>
</dbReference>
<proteinExistence type="inferred from homology"/>
<evidence type="ECO:0000259" key="10">
    <source>
        <dbReference type="PROSITE" id="PS50234"/>
    </source>
</evidence>
<dbReference type="CDD" id="cd01451">
    <property type="entry name" value="vWA_Magnesium_chelatase"/>
    <property type="match status" value="1"/>
</dbReference>
<keyword evidence="4 8" id="KW-0547">Nucleotide-binding</keyword>
<dbReference type="Gene3D" id="1.10.8.80">
    <property type="entry name" value="Magnesium chelatase subunit I, C-Terminal domain"/>
    <property type="match status" value="1"/>
</dbReference>
<dbReference type="SUPFAM" id="SSF53300">
    <property type="entry name" value="vWA-like"/>
    <property type="match status" value="1"/>
</dbReference>
<evidence type="ECO:0000256" key="3">
    <source>
        <dbReference type="ARBA" id="ARBA00022598"/>
    </source>
</evidence>
<evidence type="ECO:0000256" key="9">
    <source>
        <dbReference type="SAM" id="MobiDB-lite"/>
    </source>
</evidence>
<accession>A0A2M8QAI4</accession>
<dbReference type="InterPro" id="IPR041628">
    <property type="entry name" value="ChlI/MoxR_AAA_lid"/>
</dbReference>
<evidence type="ECO:0000313" key="11">
    <source>
        <dbReference type="EMBL" id="PJF46817.1"/>
    </source>
</evidence>
<dbReference type="Pfam" id="PF01078">
    <property type="entry name" value="Mg_chelatase"/>
    <property type="match status" value="1"/>
</dbReference>
<keyword evidence="3 8" id="KW-0436">Ligase</keyword>
<reference evidence="11 12" key="1">
    <citation type="submission" date="2017-11" db="EMBL/GenBank/DDBJ databases">
        <title>Evolution of Phototrophy in the Chloroflexi Phylum Driven by Horizontal Gene Transfer.</title>
        <authorList>
            <person name="Ward L.M."/>
            <person name="Hemp J."/>
            <person name="Shih P.M."/>
            <person name="Mcglynn S.E."/>
            <person name="Fischer W."/>
        </authorList>
    </citation>
    <scope>NUCLEOTIDE SEQUENCE [LARGE SCALE GENOMIC DNA]</scope>
    <source>
        <strain evidence="11">JP3_7</strain>
    </source>
</reference>
<comment type="pathway">
    <text evidence="8">Porphyrin-containing compound metabolism; bacteriochlorophyll biosynthesis.</text>
</comment>
<dbReference type="GO" id="GO:0030494">
    <property type="term" value="P:bacteriochlorophyll biosynthetic process"/>
    <property type="evidence" value="ECO:0007669"/>
    <property type="project" value="UniProtKB-UniPathway"/>
</dbReference>
<keyword evidence="6 8" id="KW-0149">Chlorophyll biosynthesis</keyword>
<dbReference type="EMBL" id="PGTN01000092">
    <property type="protein sequence ID" value="PJF46817.1"/>
    <property type="molecule type" value="Genomic_DNA"/>
</dbReference>
<dbReference type="InterPro" id="IPR027417">
    <property type="entry name" value="P-loop_NTPase"/>
</dbReference>
<protein>
    <recommendedName>
        <fullName evidence="8">Mg-protoporphyrin IX chelatase</fullName>
        <ecNumber evidence="8">6.6.1.1</ecNumber>
    </recommendedName>
</protein>
<dbReference type="Pfam" id="PF13519">
    <property type="entry name" value="VWA_2"/>
    <property type="match status" value="1"/>
</dbReference>
<organism evidence="11 12">
    <name type="scientific">Candidatus Thermofonsia Clade 3 bacterium</name>
    <dbReference type="NCBI Taxonomy" id="2364212"/>
    <lineage>
        <taxon>Bacteria</taxon>
        <taxon>Bacillati</taxon>
        <taxon>Chloroflexota</taxon>
        <taxon>Candidatus Thermofontia</taxon>
        <taxon>Candidatus Thermofonsia Clade 3</taxon>
    </lineage>
</organism>
<evidence type="ECO:0000256" key="2">
    <source>
        <dbReference type="ARBA" id="ARBA00022531"/>
    </source>
</evidence>
<dbReference type="InterPro" id="IPR002035">
    <property type="entry name" value="VWF_A"/>
</dbReference>
<dbReference type="CDD" id="cd00009">
    <property type="entry name" value="AAA"/>
    <property type="match status" value="1"/>
</dbReference>
<dbReference type="Gene3D" id="3.40.50.410">
    <property type="entry name" value="von Willebrand factor, type A domain"/>
    <property type="match status" value="1"/>
</dbReference>
<dbReference type="NCBIfam" id="TIGR02031">
    <property type="entry name" value="BchD-ChlD"/>
    <property type="match status" value="1"/>
</dbReference>
<dbReference type="InterPro" id="IPR041702">
    <property type="entry name" value="BchD/ChlD_VWA"/>
</dbReference>
<evidence type="ECO:0000256" key="6">
    <source>
        <dbReference type="ARBA" id="ARBA00023171"/>
    </source>
</evidence>
<dbReference type="SUPFAM" id="SSF52540">
    <property type="entry name" value="P-loop containing nucleoside triphosphate hydrolases"/>
    <property type="match status" value="1"/>
</dbReference>
<gene>
    <name evidence="11" type="primary">bchD</name>
    <name evidence="11" type="ORF">CUN48_11885</name>
</gene>
<comment type="catalytic activity">
    <reaction evidence="7 8">
        <text>protoporphyrin IX + Mg(2+) + ATP + H2O = Mg-protoporphyrin IX + ADP + phosphate + 3 H(+)</text>
        <dbReference type="Rhea" id="RHEA:13961"/>
        <dbReference type="ChEBI" id="CHEBI:15377"/>
        <dbReference type="ChEBI" id="CHEBI:15378"/>
        <dbReference type="ChEBI" id="CHEBI:18420"/>
        <dbReference type="ChEBI" id="CHEBI:30616"/>
        <dbReference type="ChEBI" id="CHEBI:43474"/>
        <dbReference type="ChEBI" id="CHEBI:57306"/>
        <dbReference type="ChEBI" id="CHEBI:60492"/>
        <dbReference type="ChEBI" id="CHEBI:456216"/>
        <dbReference type="EC" id="6.6.1.1"/>
    </reaction>
</comment>
<dbReference type="GO" id="GO:0016851">
    <property type="term" value="F:magnesium chelatase activity"/>
    <property type="evidence" value="ECO:0007669"/>
    <property type="project" value="UniProtKB-UniRule"/>
</dbReference>
<dbReference type="GO" id="GO:0015979">
    <property type="term" value="P:photosynthesis"/>
    <property type="evidence" value="ECO:0007669"/>
    <property type="project" value="UniProtKB-UniRule"/>
</dbReference>
<sequence>MSLAFTDIVGLEAAKQALLLLAVNPALAGVAIAATVGSGKSTLARAFAALLPEGAPFVELPVNVTEDRLLGGLDLEATLATGARAIERGLLARAHGGVLYADGLNLLDRSIVAHLMEALASGVVRVEREGLSAVHPARFVLVGAYDPSDGEVPRGLLDRIGLIVPFAPQTDARLRAEVVRRNQLRKGEAEAGALPSASSRLRNEAADDETHMLRAMIADARARLPHVRVHDEQVQALIQAALSLGVEGNRADVFAAQAALAKAALDGRDRVDDDDLRLAVRLVLLPRATRLPEANESYQAQDEQPRAPEEPGRSERDEPNGAPQAQSEQLEALLLSAAEAELPKDVLNLPFAMQQRGRSGSRGAALNNRRGRFVRAVEGDPHGNRIALLQTLVAAAPWQAVRRAGTRSSAQLAIRKEDIRIKRFRDKAGMLYIFAVDASGSMAINRMREAKGAAIRLLQDAYVHRDQVALIAFRGGRAQVLLQPSQSVERAKRELDVLPTGGGTPLASALLTAWELAQQARGRGIAQVTLVLMTDGRANVGLDSQASADKAGLQREIQQLAALLRAHGVRAIVIDTQANYLSRGEAPKLAEWLGGRYVYLPNARAEQIAKALT</sequence>
<dbReference type="EC" id="6.6.1.1" evidence="8"/>
<evidence type="ECO:0000256" key="1">
    <source>
        <dbReference type="ARBA" id="ARBA00005799"/>
    </source>
</evidence>